<geneLocation type="plasmid" evidence="1">
    <name>pYE854</name>
</geneLocation>
<keyword evidence="1" id="KW-0614">Plasmid</keyword>
<name>B0RKR2_YEREN</name>
<dbReference type="EMBL" id="AM905950">
    <property type="protein sequence ID" value="CAP20169.1"/>
    <property type="molecule type" value="Genomic_DNA"/>
</dbReference>
<sequence length="67" mass="6759">MLPCREIAAPIPNVKGIMVIWSMASPIPPVGPIVAALIALIVSGFSLFSSIAIASPSGNVKSLGCAL</sequence>
<accession>B0RKR2</accession>
<evidence type="ECO:0000313" key="1">
    <source>
        <dbReference type="EMBL" id="CAP20169.1"/>
    </source>
</evidence>
<organism evidence="1">
    <name type="scientific">Yersinia enterocolitica</name>
    <dbReference type="NCBI Taxonomy" id="630"/>
    <lineage>
        <taxon>Bacteria</taxon>
        <taxon>Pseudomonadati</taxon>
        <taxon>Pseudomonadota</taxon>
        <taxon>Gammaproteobacteria</taxon>
        <taxon>Enterobacterales</taxon>
        <taxon>Yersiniaceae</taxon>
        <taxon>Yersinia</taxon>
    </lineage>
</organism>
<protein>
    <submittedName>
        <fullName evidence="1">Uncharacterized protein</fullName>
    </submittedName>
</protein>
<dbReference type="AlphaFoldDB" id="B0RKR2"/>
<proteinExistence type="predicted"/>
<reference evidence="1" key="1">
    <citation type="journal article" date="2008" name="J. Bacteriol.">
        <title>Genetic and functional properties of the self-transmissible Yersinia enterocolitica plasmid pYE854, which mobilizes the virulence plasmid pYV.</title>
        <authorList>
            <person name="Hammerl J.A."/>
            <person name="Klein I."/>
            <person name="Lanka E."/>
            <person name="Appel B."/>
            <person name="Hertwig S."/>
        </authorList>
    </citation>
    <scope>NUCLEOTIDE SEQUENCE [LARGE SCALE GENOMIC DNA]</scope>
    <source>
        <strain evidence="1">29854</strain>
        <plasmid evidence="1">pYE854</plasmid>
    </source>
</reference>